<evidence type="ECO:0000256" key="6">
    <source>
        <dbReference type="ARBA" id="ARBA00022756"/>
    </source>
</evidence>
<evidence type="ECO:0000256" key="8">
    <source>
        <dbReference type="ARBA" id="ARBA00047715"/>
    </source>
</evidence>
<gene>
    <name evidence="12" type="ORF">A1OK_14530</name>
</gene>
<name>A0A1E5C171_9GAMM</name>
<evidence type="ECO:0000256" key="1">
    <source>
        <dbReference type="ARBA" id="ARBA00001933"/>
    </source>
</evidence>
<dbReference type="InterPro" id="IPR015422">
    <property type="entry name" value="PyrdxlP-dep_Trfase_small"/>
</dbReference>
<dbReference type="GO" id="GO:0009102">
    <property type="term" value="P:biotin biosynthetic process"/>
    <property type="evidence" value="ECO:0007669"/>
    <property type="project" value="UniProtKB-UniRule"/>
</dbReference>
<keyword evidence="6" id="KW-0093">Biotin biosynthesis</keyword>
<dbReference type="RefSeq" id="WP_016959601.1">
    <property type="nucleotide sequence ID" value="NZ_AJWN02000089.1"/>
</dbReference>
<comment type="subunit">
    <text evidence="4 10">Homodimer.</text>
</comment>
<keyword evidence="5 10" id="KW-0808">Transferase</keyword>
<evidence type="ECO:0000256" key="9">
    <source>
        <dbReference type="PIRSR" id="PIRSR604723-51"/>
    </source>
</evidence>
<dbReference type="Proteomes" id="UP000095039">
    <property type="component" value="Unassembled WGS sequence"/>
</dbReference>
<organism evidence="12 13">
    <name type="scientific">Enterovibrio norvegicus FF-454</name>
    <dbReference type="NCBI Taxonomy" id="1185651"/>
    <lineage>
        <taxon>Bacteria</taxon>
        <taxon>Pseudomonadati</taxon>
        <taxon>Pseudomonadota</taxon>
        <taxon>Gammaproteobacteria</taxon>
        <taxon>Vibrionales</taxon>
        <taxon>Vibrionaceae</taxon>
        <taxon>Enterovibrio</taxon>
    </lineage>
</organism>
<dbReference type="AlphaFoldDB" id="A0A1E5C171"/>
<dbReference type="GO" id="GO:0008710">
    <property type="term" value="F:8-amino-7-oxononanoate synthase activity"/>
    <property type="evidence" value="ECO:0007669"/>
    <property type="project" value="UniProtKB-UniRule"/>
</dbReference>
<evidence type="ECO:0000256" key="2">
    <source>
        <dbReference type="ARBA" id="ARBA00004746"/>
    </source>
</evidence>
<evidence type="ECO:0000256" key="7">
    <source>
        <dbReference type="ARBA" id="ARBA00022898"/>
    </source>
</evidence>
<comment type="function">
    <text evidence="10">Catalyzes the decarboxylative condensation of pimeloyl-[acyl-carrier protein] and L-alanine to produce 8-amino-7-oxononanoate (AON), [acyl-carrier protein], and carbon dioxide.</text>
</comment>
<comment type="caution">
    <text evidence="12">The sequence shown here is derived from an EMBL/GenBank/DDBJ whole genome shotgun (WGS) entry which is preliminary data.</text>
</comment>
<reference evidence="12 13" key="1">
    <citation type="journal article" date="2012" name="Science">
        <title>Ecological populations of bacteria act as socially cohesive units of antibiotic production and resistance.</title>
        <authorList>
            <person name="Cordero O.X."/>
            <person name="Wildschutte H."/>
            <person name="Kirkup B."/>
            <person name="Proehl S."/>
            <person name="Ngo L."/>
            <person name="Hussain F."/>
            <person name="Le Roux F."/>
            <person name="Mincer T."/>
            <person name="Polz M.F."/>
        </authorList>
    </citation>
    <scope>NUCLEOTIDE SEQUENCE [LARGE SCALE GENOMIC DNA]</scope>
    <source>
        <strain evidence="12 13">FF-454</strain>
    </source>
</reference>
<proteinExistence type="inferred from homology"/>
<dbReference type="InterPro" id="IPR015424">
    <property type="entry name" value="PyrdxlP-dep_Trfase"/>
</dbReference>
<comment type="similarity">
    <text evidence="3 10">Belongs to the class-II pyridoxal-phosphate-dependent aminotransferase family. BioF subfamily.</text>
</comment>
<dbReference type="Gene3D" id="3.40.640.10">
    <property type="entry name" value="Type I PLP-dependent aspartate aminotransferase-like (Major domain)"/>
    <property type="match status" value="1"/>
</dbReference>
<dbReference type="UniPathway" id="UPA00078"/>
<dbReference type="InterPro" id="IPR001917">
    <property type="entry name" value="Aminotrans_II_pyridoxalP_BS"/>
</dbReference>
<dbReference type="PANTHER" id="PTHR13693">
    <property type="entry name" value="CLASS II AMINOTRANSFERASE/8-AMINO-7-OXONONANOATE SYNTHASE"/>
    <property type="match status" value="1"/>
</dbReference>
<comment type="catalytic activity">
    <reaction evidence="8 10">
        <text>6-carboxyhexanoyl-[ACP] + L-alanine + H(+) = (8S)-8-amino-7-oxononanoate + holo-[ACP] + CO2</text>
        <dbReference type="Rhea" id="RHEA:42288"/>
        <dbReference type="Rhea" id="RHEA-COMP:9685"/>
        <dbReference type="Rhea" id="RHEA-COMP:9955"/>
        <dbReference type="ChEBI" id="CHEBI:15378"/>
        <dbReference type="ChEBI" id="CHEBI:16526"/>
        <dbReference type="ChEBI" id="CHEBI:57972"/>
        <dbReference type="ChEBI" id="CHEBI:64479"/>
        <dbReference type="ChEBI" id="CHEBI:78846"/>
        <dbReference type="ChEBI" id="CHEBI:149468"/>
        <dbReference type="EC" id="2.3.1.47"/>
    </reaction>
</comment>
<dbReference type="GO" id="GO:0030170">
    <property type="term" value="F:pyridoxal phosphate binding"/>
    <property type="evidence" value="ECO:0007669"/>
    <property type="project" value="InterPro"/>
</dbReference>
<evidence type="ECO:0000313" key="13">
    <source>
        <dbReference type="Proteomes" id="UP000095039"/>
    </source>
</evidence>
<dbReference type="PROSITE" id="PS00599">
    <property type="entry name" value="AA_TRANSFER_CLASS_2"/>
    <property type="match status" value="1"/>
</dbReference>
<dbReference type="Pfam" id="PF00155">
    <property type="entry name" value="Aminotran_1_2"/>
    <property type="match status" value="1"/>
</dbReference>
<dbReference type="EMBL" id="AJWN02000089">
    <property type="protein sequence ID" value="OEE59255.1"/>
    <property type="molecule type" value="Genomic_DNA"/>
</dbReference>
<dbReference type="PANTHER" id="PTHR13693:SF100">
    <property type="entry name" value="8-AMINO-7-OXONONANOATE SYNTHASE"/>
    <property type="match status" value="1"/>
</dbReference>
<dbReference type="InterPro" id="IPR004839">
    <property type="entry name" value="Aminotransferase_I/II_large"/>
</dbReference>
<comment type="pathway">
    <text evidence="2 10">Cofactor biosynthesis; biotin biosynthesis.</text>
</comment>
<dbReference type="InterPro" id="IPR050087">
    <property type="entry name" value="AON_synthase_class-II"/>
</dbReference>
<evidence type="ECO:0000256" key="4">
    <source>
        <dbReference type="ARBA" id="ARBA00011738"/>
    </source>
</evidence>
<keyword evidence="13" id="KW-1185">Reference proteome</keyword>
<dbReference type="InterPro" id="IPR015421">
    <property type="entry name" value="PyrdxlP-dep_Trfase_major"/>
</dbReference>
<feature type="domain" description="Aminotransferase class I/classII large" evidence="11">
    <location>
        <begin position="56"/>
        <end position="390"/>
    </location>
</feature>
<protein>
    <recommendedName>
        <fullName evidence="10">8-amino-7-ketopelargonate synthase</fullName>
        <ecNumber evidence="10">2.3.1.47</ecNumber>
    </recommendedName>
</protein>
<dbReference type="InterPro" id="IPR004723">
    <property type="entry name" value="AONS_Archaea/Proteobacteria"/>
</dbReference>
<sequence>MPLESRPEKSQRPSSQLQRRIEKKLDARREQHLLRKVSAFHHQDGKLVDGDNLSYLNFSGNDYLGLAQDPSVIAAWQEGLTKYGAGSTASPLVTGFTHAHQDLEQALCDWLGFDQAILFNSGFSANQAVIFSLLEKSDVLLQDKLNHASLMEAGMLSEAKMQRFTHNSIEKLDALLRSNANAPARFVVTEGVFSMDGDLSPLADIKFRCEAHDAWLMVDDAHGIGVLGDEGQGSAHIANVKPDILIVTFGKAFGMMGAAVMCSESVHQYLTQFARHYVYSTAMPPAQAYALSHALSMVKSQTWRREKLAVLSACFHSALSDCSEVINTITPIKPVVLGSVERMQTVAQRLKKTGFLTGAIRPPTVPANTARLRITLSVNQSEAQVSDLAASLRRCIEEGA</sequence>
<dbReference type="Gene3D" id="3.90.1150.10">
    <property type="entry name" value="Aspartate Aminotransferase, domain 1"/>
    <property type="match status" value="1"/>
</dbReference>
<evidence type="ECO:0000256" key="10">
    <source>
        <dbReference type="RuleBase" id="RU003693"/>
    </source>
</evidence>
<evidence type="ECO:0000256" key="5">
    <source>
        <dbReference type="ARBA" id="ARBA00022679"/>
    </source>
</evidence>
<feature type="modified residue" description="N6-(pyridoxal phosphate)lysine" evidence="9">
    <location>
        <position position="251"/>
    </location>
</feature>
<dbReference type="SUPFAM" id="SSF53383">
    <property type="entry name" value="PLP-dependent transferases"/>
    <property type="match status" value="1"/>
</dbReference>
<accession>A0A1E5C171</accession>
<evidence type="ECO:0000259" key="11">
    <source>
        <dbReference type="Pfam" id="PF00155"/>
    </source>
</evidence>
<evidence type="ECO:0000313" key="12">
    <source>
        <dbReference type="EMBL" id="OEE59255.1"/>
    </source>
</evidence>
<comment type="cofactor">
    <cofactor evidence="1 9 10">
        <name>pyridoxal 5'-phosphate</name>
        <dbReference type="ChEBI" id="CHEBI:597326"/>
    </cofactor>
</comment>
<keyword evidence="7 9" id="KW-0663">Pyridoxal phosphate</keyword>
<dbReference type="NCBIfam" id="TIGR00858">
    <property type="entry name" value="bioF"/>
    <property type="match status" value="1"/>
</dbReference>
<dbReference type="EC" id="2.3.1.47" evidence="10"/>
<evidence type="ECO:0000256" key="3">
    <source>
        <dbReference type="ARBA" id="ARBA00010008"/>
    </source>
</evidence>